<dbReference type="Gene3D" id="3.40.50.620">
    <property type="entry name" value="HUPs"/>
    <property type="match status" value="2"/>
</dbReference>
<comment type="similarity">
    <text evidence="1">Belongs to the universal stress protein A family.</text>
</comment>
<reference evidence="3 4" key="1">
    <citation type="journal article" date="2016" name="Int. J. Syst. Evol. Microbiol.">
        <title>Arsenicitalea aurantiaca gen. nov., sp. nov., a new member of the family Hyphomicrobiaceae, isolated from high-arsenic sediment.</title>
        <authorList>
            <person name="Mu Y."/>
            <person name="Zhou L."/>
            <person name="Zeng X.C."/>
            <person name="Liu L."/>
            <person name="Pan Y."/>
            <person name="Chen X."/>
            <person name="Wang J."/>
            <person name="Li S."/>
            <person name="Li W.J."/>
            <person name="Wang Y."/>
        </authorList>
    </citation>
    <scope>NUCLEOTIDE SEQUENCE [LARGE SCALE GENOMIC DNA]</scope>
    <source>
        <strain evidence="3 4">42-50</strain>
    </source>
</reference>
<dbReference type="InterPro" id="IPR014729">
    <property type="entry name" value="Rossmann-like_a/b/a_fold"/>
</dbReference>
<dbReference type="CDD" id="cd00293">
    <property type="entry name" value="USP-like"/>
    <property type="match status" value="1"/>
</dbReference>
<proteinExistence type="inferred from homology"/>
<accession>A0A433XE98</accession>
<dbReference type="EMBL" id="RZNJ01000002">
    <property type="protein sequence ID" value="RUT32412.1"/>
    <property type="molecule type" value="Genomic_DNA"/>
</dbReference>
<dbReference type="PANTHER" id="PTHR46268:SF15">
    <property type="entry name" value="UNIVERSAL STRESS PROTEIN HP_0031"/>
    <property type="match status" value="1"/>
</dbReference>
<comment type="caution">
    <text evidence="3">The sequence shown here is derived from an EMBL/GenBank/DDBJ whole genome shotgun (WGS) entry which is preliminary data.</text>
</comment>
<dbReference type="SUPFAM" id="SSF52402">
    <property type="entry name" value="Adenine nucleotide alpha hydrolases-like"/>
    <property type="match status" value="2"/>
</dbReference>
<dbReference type="InterPro" id="IPR006016">
    <property type="entry name" value="UspA"/>
</dbReference>
<dbReference type="PANTHER" id="PTHR46268">
    <property type="entry name" value="STRESS RESPONSE PROTEIN NHAX"/>
    <property type="match status" value="1"/>
</dbReference>
<dbReference type="Proteomes" id="UP000281547">
    <property type="component" value="Unassembled WGS sequence"/>
</dbReference>
<dbReference type="AlphaFoldDB" id="A0A433XE98"/>
<evidence type="ECO:0000313" key="3">
    <source>
        <dbReference type="EMBL" id="RUT32412.1"/>
    </source>
</evidence>
<protein>
    <submittedName>
        <fullName evidence="3">Universal stress protein</fullName>
    </submittedName>
</protein>
<feature type="domain" description="UspA" evidence="2">
    <location>
        <begin position="154"/>
        <end position="289"/>
    </location>
</feature>
<gene>
    <name evidence="3" type="ORF">EMQ25_04425</name>
</gene>
<keyword evidence="4" id="KW-1185">Reference proteome</keyword>
<organism evidence="3 4">
    <name type="scientific">Arsenicitalea aurantiaca</name>
    <dbReference type="NCBI Taxonomy" id="1783274"/>
    <lineage>
        <taxon>Bacteria</taxon>
        <taxon>Pseudomonadati</taxon>
        <taxon>Pseudomonadota</taxon>
        <taxon>Alphaproteobacteria</taxon>
        <taxon>Hyphomicrobiales</taxon>
        <taxon>Devosiaceae</taxon>
        <taxon>Arsenicitalea</taxon>
    </lineage>
</organism>
<dbReference type="Pfam" id="PF00582">
    <property type="entry name" value="Usp"/>
    <property type="match status" value="2"/>
</dbReference>
<evidence type="ECO:0000313" key="4">
    <source>
        <dbReference type="Proteomes" id="UP000281547"/>
    </source>
</evidence>
<sequence length="298" mass="31580">MHRRCDMTMQRGLNEREALSILAIASLEGDDWNAVDRAAALARRWKGRLIVVKTMDDRQLSDAERPSIKDSIERRIAERGPSAPVEVISGAAYSSEAILEAVKQIAPDLVVMAPSIGWAMGTLIATAPEAVVAVTRCPVLVARSGSKEYASGLMASDLSGSCVEAMGHIERLDLIPVDHLTVLHAYSPLNETMVTYAGVDAKEVERISVAAEAKAIDDLNVFIDRCGLSGKVRARTSKAPPAAAVLEEAASIAADLIVLGSSRRGSFARFLMGSTVGEVLAGAQCDVIAAPGSEDARD</sequence>
<evidence type="ECO:0000256" key="1">
    <source>
        <dbReference type="ARBA" id="ARBA00008791"/>
    </source>
</evidence>
<feature type="domain" description="UspA" evidence="2">
    <location>
        <begin position="31"/>
        <end position="143"/>
    </location>
</feature>
<evidence type="ECO:0000259" key="2">
    <source>
        <dbReference type="Pfam" id="PF00582"/>
    </source>
</evidence>
<name>A0A433XE98_9HYPH</name>